<keyword evidence="2" id="KW-0238">DNA-binding</keyword>
<dbReference type="PANTHER" id="PTHR30204">
    <property type="entry name" value="REDOX-CYCLING DRUG-SENSING TRANSCRIPTIONAL ACTIVATOR SOXR"/>
    <property type="match status" value="1"/>
</dbReference>
<dbReference type="InterPro" id="IPR009061">
    <property type="entry name" value="DNA-bd_dom_put_sf"/>
</dbReference>
<reference evidence="5 6" key="1">
    <citation type="submission" date="2019-08" db="EMBL/GenBank/DDBJ databases">
        <title>In-depth cultivation of the pig gut microbiome towards novel bacterial diversity and tailored functional studies.</title>
        <authorList>
            <person name="Wylensek D."/>
            <person name="Hitch T.C.A."/>
            <person name="Clavel T."/>
        </authorList>
    </citation>
    <scope>NUCLEOTIDE SEQUENCE [LARGE SCALE GENOMIC DNA]</scope>
    <source>
        <strain evidence="5 6">CA-Schmier-601-WT-3</strain>
    </source>
</reference>
<name>A0A844FWM2_9FIRM</name>
<proteinExistence type="predicted"/>
<protein>
    <submittedName>
        <fullName evidence="5">MerR family transcriptional regulator</fullName>
    </submittedName>
</protein>
<keyword evidence="3" id="KW-0804">Transcription</keyword>
<dbReference type="Proteomes" id="UP000442619">
    <property type="component" value="Unassembled WGS sequence"/>
</dbReference>
<dbReference type="AlphaFoldDB" id="A0A844FWM2"/>
<dbReference type="InterPro" id="IPR000551">
    <property type="entry name" value="MerR-type_HTH_dom"/>
</dbReference>
<feature type="domain" description="HTH merR-type" evidence="4">
    <location>
        <begin position="9"/>
        <end position="78"/>
    </location>
</feature>
<dbReference type="CDD" id="cd00592">
    <property type="entry name" value="HTH_MerR-like"/>
    <property type="match status" value="1"/>
</dbReference>
<dbReference type="EMBL" id="VUNM01000031">
    <property type="protein sequence ID" value="MST89995.1"/>
    <property type="molecule type" value="Genomic_DNA"/>
</dbReference>
<dbReference type="PROSITE" id="PS50937">
    <property type="entry name" value="HTH_MERR_2"/>
    <property type="match status" value="1"/>
</dbReference>
<sequence length="271" mass="32502">MMMVIIIMNYKIGEVSKMFNISKEMLRYYEKKGVLHPKRINENNYRVYDEMDIFLLFEIVQYQAMNFHVADIAEMLSNNYMENYASYLEKYESSLRKEIAYKMILERHIHELTQRAQSARYNIGHYYFRKINHYKLISICHSQHEQYSRIAFDQETSQMLNSNNHMAFAESLCLFDENQENWYFGFDQQILSDLDIQYNRFKELKGGLCLCTTIDMGEIGSFSYESLSSIMKYVEENHYIINGEIRGVIVGRGYEDEMFRRIMEIQIPVEQ</sequence>
<evidence type="ECO:0000256" key="1">
    <source>
        <dbReference type="ARBA" id="ARBA00023015"/>
    </source>
</evidence>
<dbReference type="Pfam" id="PF13411">
    <property type="entry name" value="MerR_1"/>
    <property type="match status" value="1"/>
</dbReference>
<dbReference type="Gene3D" id="1.10.1660.10">
    <property type="match status" value="1"/>
</dbReference>
<gene>
    <name evidence="5" type="ORF">FYJ79_10505</name>
</gene>
<dbReference type="SMART" id="SM00422">
    <property type="entry name" value="HTH_MERR"/>
    <property type="match status" value="1"/>
</dbReference>
<dbReference type="SUPFAM" id="SSF46955">
    <property type="entry name" value="Putative DNA-binding domain"/>
    <property type="match status" value="1"/>
</dbReference>
<organism evidence="5 6">
    <name type="scientific">Sharpea porci</name>
    <dbReference type="NCBI Taxonomy" id="2652286"/>
    <lineage>
        <taxon>Bacteria</taxon>
        <taxon>Bacillati</taxon>
        <taxon>Bacillota</taxon>
        <taxon>Erysipelotrichia</taxon>
        <taxon>Erysipelotrichales</taxon>
        <taxon>Coprobacillaceae</taxon>
        <taxon>Sharpea</taxon>
    </lineage>
</organism>
<keyword evidence="6" id="KW-1185">Reference proteome</keyword>
<evidence type="ECO:0000313" key="6">
    <source>
        <dbReference type="Proteomes" id="UP000442619"/>
    </source>
</evidence>
<evidence type="ECO:0000313" key="5">
    <source>
        <dbReference type="EMBL" id="MST89995.1"/>
    </source>
</evidence>
<dbReference type="InterPro" id="IPR047057">
    <property type="entry name" value="MerR_fam"/>
</dbReference>
<evidence type="ECO:0000256" key="3">
    <source>
        <dbReference type="ARBA" id="ARBA00023163"/>
    </source>
</evidence>
<dbReference type="GO" id="GO:0003677">
    <property type="term" value="F:DNA binding"/>
    <property type="evidence" value="ECO:0007669"/>
    <property type="project" value="UniProtKB-KW"/>
</dbReference>
<comment type="caution">
    <text evidence="5">The sequence shown here is derived from an EMBL/GenBank/DDBJ whole genome shotgun (WGS) entry which is preliminary data.</text>
</comment>
<keyword evidence="1" id="KW-0805">Transcription regulation</keyword>
<evidence type="ECO:0000259" key="4">
    <source>
        <dbReference type="PROSITE" id="PS50937"/>
    </source>
</evidence>
<dbReference type="GO" id="GO:0003700">
    <property type="term" value="F:DNA-binding transcription factor activity"/>
    <property type="evidence" value="ECO:0007669"/>
    <property type="project" value="InterPro"/>
</dbReference>
<dbReference type="PANTHER" id="PTHR30204:SF94">
    <property type="entry name" value="HEAVY METAL-DEPENDENT TRANSCRIPTIONAL REGULATOR HI_0293-RELATED"/>
    <property type="match status" value="1"/>
</dbReference>
<evidence type="ECO:0000256" key="2">
    <source>
        <dbReference type="ARBA" id="ARBA00023125"/>
    </source>
</evidence>
<accession>A0A844FWM2</accession>